<evidence type="ECO:0000256" key="1">
    <source>
        <dbReference type="SAM" id="MobiDB-lite"/>
    </source>
</evidence>
<dbReference type="EMBL" id="MU251717">
    <property type="protein sequence ID" value="KAG9229936.1"/>
    <property type="molecule type" value="Genomic_DNA"/>
</dbReference>
<keyword evidence="2" id="KW-0812">Transmembrane</keyword>
<keyword evidence="2" id="KW-0472">Membrane</keyword>
<gene>
    <name evidence="4" type="ORF">BJ875DRAFT_546586</name>
</gene>
<evidence type="ECO:0000313" key="4">
    <source>
        <dbReference type="EMBL" id="KAG9229936.1"/>
    </source>
</evidence>
<feature type="transmembrane region" description="Helical" evidence="2">
    <location>
        <begin position="404"/>
        <end position="425"/>
    </location>
</feature>
<keyword evidence="5" id="KW-1185">Reference proteome</keyword>
<accession>A0A9P8C289</accession>
<dbReference type="AlphaFoldDB" id="A0A9P8C289"/>
<dbReference type="OrthoDB" id="536881at2759"/>
<evidence type="ECO:0000256" key="3">
    <source>
        <dbReference type="SAM" id="SignalP"/>
    </source>
</evidence>
<reference evidence="4" key="1">
    <citation type="journal article" date="2021" name="IMA Fungus">
        <title>Genomic characterization of three marine fungi, including Emericellopsis atlantica sp. nov. with signatures of a generalist lifestyle and marine biomass degradation.</title>
        <authorList>
            <person name="Hagestad O.C."/>
            <person name="Hou L."/>
            <person name="Andersen J.H."/>
            <person name="Hansen E.H."/>
            <person name="Altermark B."/>
            <person name="Li C."/>
            <person name="Kuhnert E."/>
            <person name="Cox R.J."/>
            <person name="Crous P.W."/>
            <person name="Spatafora J.W."/>
            <person name="Lail K."/>
            <person name="Amirebrahimi M."/>
            <person name="Lipzen A."/>
            <person name="Pangilinan J."/>
            <person name="Andreopoulos W."/>
            <person name="Hayes R.D."/>
            <person name="Ng V."/>
            <person name="Grigoriev I.V."/>
            <person name="Jackson S.A."/>
            <person name="Sutton T.D.S."/>
            <person name="Dobson A.D.W."/>
            <person name="Rama T."/>
        </authorList>
    </citation>
    <scope>NUCLEOTIDE SEQUENCE</scope>
    <source>
        <strain evidence="4">TRa018bII</strain>
    </source>
</reference>
<sequence>MTVSYWAPVALSLVTLPFFSTARKCGQPWSNVWGNNGTYPVLVNNQTELDSQTQGCDLNESGLLISENYTGSFSLNGHTNVSSLDLATLWYRSGVPAPKLTTIEINDALFIGRIDLWRAGSNNSLSAPQAEIIRTLKYDGNGSQSLDFPSLKNASVIALSPDFSSANFPLLREIYNKFELTTDNSLLHPLPPIALDLPSLQFSGWLRIEGNLSRLFLPMLERVKEDADGRDNQISYREDPTMRIINSGPPIAIAFPLLQEAQDIGIGGNFTSVSIPALRNTSKLRIGHIYQFGRTIESSSRFHVDLSALRSIQDLTIKGNITAIRLDSLESFRRISIQSVEELNCSQAIGVYERQSGQKYDPFSPASVYYKTNFECINSKDQARFDAARKKTNRKKPTPSSETIVGIVMGVVVALLLVALVWWSCRRVEKKRALMTENHQLAERNNDHESVKDLPPYHATGDAPPDYSPSKPNR</sequence>
<keyword evidence="2" id="KW-1133">Transmembrane helix</keyword>
<comment type="caution">
    <text evidence="4">The sequence shown here is derived from an EMBL/GenBank/DDBJ whole genome shotgun (WGS) entry which is preliminary data.</text>
</comment>
<feature type="chain" id="PRO_5040162198" description="Peptidase A1 domain-containing protein" evidence="3">
    <location>
        <begin position="23"/>
        <end position="474"/>
    </location>
</feature>
<protein>
    <recommendedName>
        <fullName evidence="6">Peptidase A1 domain-containing protein</fullName>
    </recommendedName>
</protein>
<evidence type="ECO:0008006" key="6">
    <source>
        <dbReference type="Google" id="ProtNLM"/>
    </source>
</evidence>
<organism evidence="4 5">
    <name type="scientific">Amylocarpus encephaloides</name>
    <dbReference type="NCBI Taxonomy" id="45428"/>
    <lineage>
        <taxon>Eukaryota</taxon>
        <taxon>Fungi</taxon>
        <taxon>Dikarya</taxon>
        <taxon>Ascomycota</taxon>
        <taxon>Pezizomycotina</taxon>
        <taxon>Leotiomycetes</taxon>
        <taxon>Helotiales</taxon>
        <taxon>Helotiales incertae sedis</taxon>
        <taxon>Amylocarpus</taxon>
    </lineage>
</organism>
<dbReference type="Proteomes" id="UP000824998">
    <property type="component" value="Unassembled WGS sequence"/>
</dbReference>
<feature type="signal peptide" evidence="3">
    <location>
        <begin position="1"/>
        <end position="22"/>
    </location>
</feature>
<evidence type="ECO:0000313" key="5">
    <source>
        <dbReference type="Proteomes" id="UP000824998"/>
    </source>
</evidence>
<evidence type="ECO:0000256" key="2">
    <source>
        <dbReference type="SAM" id="Phobius"/>
    </source>
</evidence>
<name>A0A9P8C289_9HELO</name>
<keyword evidence="3" id="KW-0732">Signal</keyword>
<feature type="region of interest" description="Disordered" evidence="1">
    <location>
        <begin position="444"/>
        <end position="474"/>
    </location>
</feature>
<proteinExistence type="predicted"/>